<dbReference type="AlphaFoldDB" id="K3WRA0"/>
<dbReference type="VEuPathDB" id="FungiDB:PYU1_G007478"/>
<reference evidence="2" key="3">
    <citation type="submission" date="2015-02" db="UniProtKB">
        <authorList>
            <consortium name="EnsemblProtists"/>
        </authorList>
    </citation>
    <scope>IDENTIFICATION</scope>
    <source>
        <strain evidence="2">DAOM BR144</strain>
    </source>
</reference>
<feature type="transmembrane region" description="Helical" evidence="1">
    <location>
        <begin position="146"/>
        <end position="165"/>
    </location>
</feature>
<keyword evidence="1" id="KW-0472">Membrane</keyword>
<feature type="transmembrane region" description="Helical" evidence="1">
    <location>
        <begin position="185"/>
        <end position="207"/>
    </location>
</feature>
<reference evidence="3" key="1">
    <citation type="journal article" date="2010" name="Genome Biol.">
        <title>Genome sequence of the necrotrophic plant pathogen Pythium ultimum reveals original pathogenicity mechanisms and effector repertoire.</title>
        <authorList>
            <person name="Levesque C.A."/>
            <person name="Brouwer H."/>
            <person name="Cano L."/>
            <person name="Hamilton J.P."/>
            <person name="Holt C."/>
            <person name="Huitema E."/>
            <person name="Raffaele S."/>
            <person name="Robideau G.P."/>
            <person name="Thines M."/>
            <person name="Win J."/>
            <person name="Zerillo M.M."/>
            <person name="Beakes G.W."/>
            <person name="Boore J.L."/>
            <person name="Busam D."/>
            <person name="Dumas B."/>
            <person name="Ferriera S."/>
            <person name="Fuerstenberg S.I."/>
            <person name="Gachon C.M."/>
            <person name="Gaulin E."/>
            <person name="Govers F."/>
            <person name="Grenville-Briggs L."/>
            <person name="Horner N."/>
            <person name="Hostetler J."/>
            <person name="Jiang R.H."/>
            <person name="Johnson J."/>
            <person name="Krajaejun T."/>
            <person name="Lin H."/>
            <person name="Meijer H.J."/>
            <person name="Moore B."/>
            <person name="Morris P."/>
            <person name="Phuntmart V."/>
            <person name="Puiu D."/>
            <person name="Shetty J."/>
            <person name="Stajich J.E."/>
            <person name="Tripathy S."/>
            <person name="Wawra S."/>
            <person name="van West P."/>
            <person name="Whitty B.R."/>
            <person name="Coutinho P.M."/>
            <person name="Henrissat B."/>
            <person name="Martin F."/>
            <person name="Thomas P.D."/>
            <person name="Tyler B.M."/>
            <person name="De Vries R.P."/>
            <person name="Kamoun S."/>
            <person name="Yandell M."/>
            <person name="Tisserat N."/>
            <person name="Buell C.R."/>
        </authorList>
    </citation>
    <scope>NUCLEOTIDE SEQUENCE</scope>
    <source>
        <strain evidence="3">DAOM:BR144</strain>
    </source>
</reference>
<dbReference type="EnsemblProtists" id="PYU1_T007494">
    <property type="protein sequence ID" value="PYU1_T007494"/>
    <property type="gene ID" value="PYU1_G007478"/>
</dbReference>
<accession>K3WRA0</accession>
<evidence type="ECO:0000256" key="1">
    <source>
        <dbReference type="SAM" id="Phobius"/>
    </source>
</evidence>
<dbReference type="HOGENOM" id="CLU_014711_1_1_1"/>
<evidence type="ECO:0000313" key="3">
    <source>
        <dbReference type="Proteomes" id="UP000019132"/>
    </source>
</evidence>
<proteinExistence type="predicted"/>
<dbReference type="Proteomes" id="UP000019132">
    <property type="component" value="Unassembled WGS sequence"/>
</dbReference>
<protein>
    <submittedName>
        <fullName evidence="2">Uncharacterized protein</fullName>
    </submittedName>
</protein>
<dbReference type="EMBL" id="GL376585">
    <property type="status" value="NOT_ANNOTATED_CDS"/>
    <property type="molecule type" value="Genomic_DNA"/>
</dbReference>
<name>K3WRA0_GLOUD</name>
<keyword evidence="1" id="KW-0812">Transmembrane</keyword>
<reference evidence="3" key="2">
    <citation type="submission" date="2010-04" db="EMBL/GenBank/DDBJ databases">
        <authorList>
            <person name="Buell R."/>
            <person name="Hamilton J."/>
            <person name="Hostetler J."/>
        </authorList>
    </citation>
    <scope>NUCLEOTIDE SEQUENCE [LARGE SCALE GENOMIC DNA]</scope>
    <source>
        <strain evidence="3">DAOM:BR144</strain>
    </source>
</reference>
<keyword evidence="3" id="KW-1185">Reference proteome</keyword>
<feature type="transmembrane region" description="Helical" evidence="1">
    <location>
        <begin position="227"/>
        <end position="247"/>
    </location>
</feature>
<organism evidence="2 3">
    <name type="scientific">Globisporangium ultimum (strain ATCC 200006 / CBS 805.95 / DAOM BR144)</name>
    <name type="common">Pythium ultimum</name>
    <dbReference type="NCBI Taxonomy" id="431595"/>
    <lineage>
        <taxon>Eukaryota</taxon>
        <taxon>Sar</taxon>
        <taxon>Stramenopiles</taxon>
        <taxon>Oomycota</taxon>
        <taxon>Peronosporomycetes</taxon>
        <taxon>Pythiales</taxon>
        <taxon>Pythiaceae</taxon>
        <taxon>Globisporangium</taxon>
    </lineage>
</organism>
<sequence length="261" mass="29790">MNLGGTLLVGFGIILVDFAQNYVTIRSLAKQTQVLRNVRDAEPMQRHQTAATLPFVVQLIKKSRQQLDGSVLRLSFSRVNLSTQIEASSKAEWRPLETSRKPKVVPSVNPPFMRKPDSATKMVKSQLVKEALQLLHESETVVMVEFIEAAVPFVYAIYVSVLFHLPNAHYYQDMQGLTEELLKQLVANICVYATLELLSLVYMHRMIKQHFGISMVYQLVFALENEWKVYQCCILTWIIIVFQFLLIHSGKDSFLCHLGST</sequence>
<keyword evidence="1" id="KW-1133">Transmembrane helix</keyword>
<evidence type="ECO:0000313" key="2">
    <source>
        <dbReference type="EnsemblProtists" id="PYU1_T007494"/>
    </source>
</evidence>
<dbReference type="InParanoid" id="K3WRA0"/>